<reference evidence="2 3" key="1">
    <citation type="submission" date="2018-06" db="EMBL/GenBank/DDBJ databases">
        <authorList>
            <consortium name="Pathogen Informatics"/>
            <person name="Doyle S."/>
        </authorList>
    </citation>
    <scope>NUCLEOTIDE SEQUENCE [LARGE SCALE GENOMIC DNA]</scope>
    <source>
        <strain evidence="2 3">NCTC204</strain>
    </source>
</reference>
<evidence type="ECO:0000313" key="3">
    <source>
        <dbReference type="Proteomes" id="UP000255192"/>
    </source>
</evidence>
<keyword evidence="1" id="KW-0472">Membrane</keyword>
<evidence type="ECO:0000256" key="1">
    <source>
        <dbReference type="SAM" id="Phobius"/>
    </source>
</evidence>
<dbReference type="EMBL" id="UGMD01000002">
    <property type="protein sequence ID" value="STV02898.1"/>
    <property type="molecule type" value="Genomic_DNA"/>
</dbReference>
<dbReference type="InterPro" id="IPR008910">
    <property type="entry name" value="MSC_TM_helix"/>
</dbReference>
<name>A0A378A7P2_KLEPN</name>
<keyword evidence="1" id="KW-0812">Transmembrane</keyword>
<dbReference type="Proteomes" id="UP000255192">
    <property type="component" value="Unassembled WGS sequence"/>
</dbReference>
<organism evidence="2 3">
    <name type="scientific">Klebsiella pneumoniae</name>
    <dbReference type="NCBI Taxonomy" id="573"/>
    <lineage>
        <taxon>Bacteria</taxon>
        <taxon>Pseudomonadati</taxon>
        <taxon>Pseudomonadota</taxon>
        <taxon>Gammaproteobacteria</taxon>
        <taxon>Enterobacterales</taxon>
        <taxon>Enterobacteriaceae</taxon>
        <taxon>Klebsiella/Raoultella group</taxon>
        <taxon>Klebsiella</taxon>
        <taxon>Klebsiella pneumoniae complex</taxon>
    </lineage>
</organism>
<evidence type="ECO:0000313" key="2">
    <source>
        <dbReference type="EMBL" id="STV02898.1"/>
    </source>
</evidence>
<dbReference type="Pfam" id="PF05552">
    <property type="entry name" value="MS_channel_1st_1"/>
    <property type="match status" value="1"/>
</dbReference>
<accession>A0A378A7P2</accession>
<sequence length="41" mass="4421">MEDLNVVDSINHAGTWLARNQELLLSYAVNIVAAIAILIVG</sequence>
<proteinExistence type="predicted"/>
<feature type="transmembrane region" description="Helical" evidence="1">
    <location>
        <begin position="23"/>
        <end position="40"/>
    </location>
</feature>
<keyword evidence="1" id="KW-1133">Transmembrane helix</keyword>
<protein>
    <submittedName>
        <fullName evidence="2">Mechanosensitive channel MscS</fullName>
    </submittedName>
</protein>
<dbReference type="AlphaFoldDB" id="A0A378A7P2"/>
<gene>
    <name evidence="2" type="primary">mscS_1</name>
    <name evidence="2" type="ORF">NCTC204_03040</name>
</gene>